<dbReference type="InterPro" id="IPR052191">
    <property type="entry name" value="tRNA_ntf/polyA_polymerase_I"/>
</dbReference>
<keyword evidence="6 7" id="KW-0804">Transcription</keyword>
<evidence type="ECO:0000256" key="1">
    <source>
        <dbReference type="ARBA" id="ARBA00022664"/>
    </source>
</evidence>
<evidence type="ECO:0000259" key="11">
    <source>
        <dbReference type="Pfam" id="PF12626"/>
    </source>
</evidence>
<feature type="active site" evidence="7">
    <location>
        <position position="79"/>
    </location>
</feature>
<dbReference type="Pfam" id="PF12626">
    <property type="entry name" value="PolyA_pol_arg_C"/>
    <property type="match status" value="1"/>
</dbReference>
<evidence type="ECO:0000256" key="6">
    <source>
        <dbReference type="ARBA" id="ARBA00023163"/>
    </source>
</evidence>
<dbReference type="GO" id="GO:0006397">
    <property type="term" value="P:mRNA processing"/>
    <property type="evidence" value="ECO:0007669"/>
    <property type="project" value="UniProtKB-KW"/>
</dbReference>
<protein>
    <recommendedName>
        <fullName evidence="7">Poly(A) polymerase I</fullName>
        <shortName evidence="7">PAP I</shortName>
        <ecNumber evidence="7">2.7.7.19</ecNumber>
    </recommendedName>
</protein>
<dbReference type="CDD" id="cd05398">
    <property type="entry name" value="NT_ClassII-CCAase"/>
    <property type="match status" value="1"/>
</dbReference>
<keyword evidence="1 7" id="KW-0507">mRNA processing</keyword>
<dbReference type="InterPro" id="IPR025866">
    <property type="entry name" value="PolyA_pol_arg_C_dom"/>
</dbReference>
<dbReference type="InterPro" id="IPR032828">
    <property type="entry name" value="PolyA_RNA-bd"/>
</dbReference>
<dbReference type="GO" id="GO:0005524">
    <property type="term" value="F:ATP binding"/>
    <property type="evidence" value="ECO:0007669"/>
    <property type="project" value="UniProtKB-UniRule"/>
</dbReference>
<dbReference type="InterPro" id="IPR043519">
    <property type="entry name" value="NT_sf"/>
</dbReference>
<dbReference type="NCBIfam" id="TIGR01942">
    <property type="entry name" value="pcnB"/>
    <property type="match status" value="1"/>
</dbReference>
<dbReference type="SUPFAM" id="SSF81301">
    <property type="entry name" value="Nucleotidyltransferase"/>
    <property type="match status" value="1"/>
</dbReference>
<dbReference type="Pfam" id="PF12627">
    <property type="entry name" value="PolyA_pol_RNAbd"/>
    <property type="match status" value="1"/>
</dbReference>
<feature type="domain" description="Polymerase A arginine-rich C-terminal" evidence="11">
    <location>
        <begin position="341"/>
        <end position="458"/>
    </location>
</feature>
<dbReference type="HAMAP" id="MF_00957">
    <property type="entry name" value="PolyA_pol"/>
    <property type="match status" value="1"/>
</dbReference>
<dbReference type="Gene3D" id="3.30.460.10">
    <property type="entry name" value="Beta Polymerase, domain 2"/>
    <property type="match status" value="1"/>
</dbReference>
<dbReference type="EC" id="2.7.7.19" evidence="7"/>
<feature type="domain" description="tRNA nucleotidyltransferase/poly(A) polymerase RNA and SrmB- binding" evidence="12">
    <location>
        <begin position="222"/>
        <end position="283"/>
    </location>
</feature>
<evidence type="ECO:0000256" key="9">
    <source>
        <dbReference type="SAM" id="MobiDB-lite"/>
    </source>
</evidence>
<evidence type="ECO:0000256" key="2">
    <source>
        <dbReference type="ARBA" id="ARBA00022679"/>
    </source>
</evidence>
<evidence type="ECO:0000259" key="12">
    <source>
        <dbReference type="Pfam" id="PF12627"/>
    </source>
</evidence>
<evidence type="ECO:0000256" key="3">
    <source>
        <dbReference type="ARBA" id="ARBA00022741"/>
    </source>
</evidence>
<dbReference type="InterPro" id="IPR002646">
    <property type="entry name" value="PolA_pol_head_dom"/>
</dbReference>
<evidence type="ECO:0000313" key="14">
    <source>
        <dbReference type="Proteomes" id="UP000445000"/>
    </source>
</evidence>
<dbReference type="Proteomes" id="UP000445000">
    <property type="component" value="Unassembled WGS sequence"/>
</dbReference>
<dbReference type="FunFam" id="3.30.460.10:FF:000035">
    <property type="entry name" value="Poly(A) polymerase I"/>
    <property type="match status" value="1"/>
</dbReference>
<reference evidence="14" key="1">
    <citation type="submission" date="2020-01" db="EMBL/GenBank/DDBJ databases">
        <title>'Steroidobacter agaridevorans' sp. nov., agar-degrading bacteria isolated from rhizosphere soils.</title>
        <authorList>
            <person name="Ikenaga M."/>
            <person name="Kataoka M."/>
            <person name="Murouchi A."/>
            <person name="Katsuragi S."/>
            <person name="Sakai M."/>
        </authorList>
    </citation>
    <scope>NUCLEOTIDE SEQUENCE [LARGE SCALE GENOMIC DNA]</scope>
    <source>
        <strain evidence="14">YU21-B</strain>
    </source>
</reference>
<dbReference type="PANTHER" id="PTHR43051">
    <property type="entry name" value="POLYNUCLEOTIDE ADENYLYLTRANSFERASE FAMILY PROTEIN"/>
    <property type="match status" value="1"/>
</dbReference>
<keyword evidence="4 7" id="KW-0067">ATP-binding</keyword>
<dbReference type="AlphaFoldDB" id="A0A829YNT8"/>
<name>A0A829YNT8_9GAMM</name>
<comment type="similarity">
    <text evidence="7 8">Belongs to the tRNA nucleotidyltransferase/poly(A) polymerase family.</text>
</comment>
<evidence type="ECO:0000259" key="10">
    <source>
        <dbReference type="Pfam" id="PF01743"/>
    </source>
</evidence>
<sequence length="465" mass="52613">MTSTDGPLLLNDNNSPAEILDEASAPRVVPRDQHPISRANISSNALKVLYRLKEAGYQAFLVGGAVRDLLLGLHPKDFDVATNAHPDQVKQLFRNCRLIGRRFHLAHVRFGYEIIEVATFRAAHTPIDEDNSVDEAGHRVLDERGRILRDNLYGTIEEDVWRRDFTANALYYNISDFSIWDYVGGYEDANARVLRLIGDPETRYREDPVRMLRAVRFAAKLDFGIHIDTATPIPKLAWMLDGVPPARLFDEVNKMFLAGYAIRSFELLWDLGLLEHLFPDLAASMNADANSVAARVLRLGLEGTDERVRADKSVTPTFLFAVLLWPPIRQAFEKLQAEQGAEIQALLAACDQVTARQQSRVAVPKRFTLPLREIVGLQPRFAHREGRRALRLLDHPRFRAAYDFLLLRAAAGEVEQEVAQWWTDIQAKSAEDRTAMVEQGGDGESSAGGQRRRRRRRRRPRPPAA</sequence>
<keyword evidence="3 7" id="KW-0547">Nucleotide-binding</keyword>
<feature type="region of interest" description="Disordered" evidence="9">
    <location>
        <begin position="432"/>
        <end position="465"/>
    </location>
</feature>
<comment type="caution">
    <text evidence="13">The sequence shown here is derived from an EMBL/GenBank/DDBJ whole genome shotgun (WGS) entry which is preliminary data.</text>
</comment>
<evidence type="ECO:0000256" key="4">
    <source>
        <dbReference type="ARBA" id="ARBA00022840"/>
    </source>
</evidence>
<dbReference type="GO" id="GO:0003723">
    <property type="term" value="F:RNA binding"/>
    <property type="evidence" value="ECO:0007669"/>
    <property type="project" value="UniProtKB-UniRule"/>
</dbReference>
<feature type="active site" evidence="7">
    <location>
        <position position="77"/>
    </location>
</feature>
<evidence type="ECO:0000256" key="8">
    <source>
        <dbReference type="RuleBase" id="RU003953"/>
    </source>
</evidence>
<dbReference type="Pfam" id="PF01743">
    <property type="entry name" value="PolyA_pol"/>
    <property type="match status" value="1"/>
</dbReference>
<dbReference type="InterPro" id="IPR010206">
    <property type="entry name" value="PolA_pol_I"/>
</dbReference>
<feature type="active site" evidence="7">
    <location>
        <position position="164"/>
    </location>
</feature>
<comment type="catalytic activity">
    <reaction evidence="7">
        <text>RNA(n) + ATP = RNA(n)-3'-adenine ribonucleotide + diphosphate</text>
        <dbReference type="Rhea" id="RHEA:11332"/>
        <dbReference type="Rhea" id="RHEA-COMP:14527"/>
        <dbReference type="Rhea" id="RHEA-COMP:17347"/>
        <dbReference type="ChEBI" id="CHEBI:30616"/>
        <dbReference type="ChEBI" id="CHEBI:33019"/>
        <dbReference type="ChEBI" id="CHEBI:140395"/>
        <dbReference type="ChEBI" id="CHEBI:173115"/>
        <dbReference type="EC" id="2.7.7.19"/>
    </reaction>
</comment>
<dbReference type="GO" id="GO:1990817">
    <property type="term" value="F:poly(A) RNA polymerase activity"/>
    <property type="evidence" value="ECO:0007669"/>
    <property type="project" value="UniProtKB-UniRule"/>
</dbReference>
<proteinExistence type="inferred from homology"/>
<organism evidence="13 14">
    <name type="scientific">Steroidobacter agaridevorans</name>
    <dbReference type="NCBI Taxonomy" id="2695856"/>
    <lineage>
        <taxon>Bacteria</taxon>
        <taxon>Pseudomonadati</taxon>
        <taxon>Pseudomonadota</taxon>
        <taxon>Gammaproteobacteria</taxon>
        <taxon>Steroidobacterales</taxon>
        <taxon>Steroidobacteraceae</taxon>
        <taxon>Steroidobacter</taxon>
    </lineage>
</organism>
<dbReference type="EMBL" id="BLJN01000009">
    <property type="protein sequence ID" value="GFE84502.1"/>
    <property type="molecule type" value="Genomic_DNA"/>
</dbReference>
<dbReference type="Gene3D" id="1.10.3090.10">
    <property type="entry name" value="cca-adding enzyme, domain 2"/>
    <property type="match status" value="1"/>
</dbReference>
<comment type="function">
    <text evidence="7">Adds poly(A) tail to the 3' end of many RNAs, which usually targets these RNAs for decay. Plays a significant role in the global control of gene expression, through influencing the rate of transcript degradation, and in the general RNA quality control.</text>
</comment>
<feature type="compositionally biased region" description="Basic residues" evidence="9">
    <location>
        <begin position="450"/>
        <end position="465"/>
    </location>
</feature>
<keyword evidence="14" id="KW-1185">Reference proteome</keyword>
<feature type="domain" description="Poly A polymerase head" evidence="10">
    <location>
        <begin position="59"/>
        <end position="195"/>
    </location>
</feature>
<dbReference type="RefSeq" id="WP_235936878.1">
    <property type="nucleotide sequence ID" value="NZ_BLJN01000009.1"/>
</dbReference>
<dbReference type="SUPFAM" id="SSF81891">
    <property type="entry name" value="Poly A polymerase C-terminal region-like"/>
    <property type="match status" value="1"/>
</dbReference>
<evidence type="ECO:0000313" key="13">
    <source>
        <dbReference type="EMBL" id="GFE84502.1"/>
    </source>
</evidence>
<accession>A0A829YNT8</accession>
<dbReference type="PANTHER" id="PTHR43051:SF1">
    <property type="entry name" value="POLYNUCLEOTIDE ADENYLYLTRANSFERASE FAMILY PROTEIN"/>
    <property type="match status" value="1"/>
</dbReference>
<evidence type="ECO:0000256" key="5">
    <source>
        <dbReference type="ARBA" id="ARBA00022884"/>
    </source>
</evidence>
<evidence type="ECO:0000256" key="7">
    <source>
        <dbReference type="HAMAP-Rule" id="MF_00957"/>
    </source>
</evidence>
<keyword evidence="2 7" id="KW-0808">Transferase</keyword>
<gene>
    <name evidence="7 13" type="primary">pcnB</name>
    <name evidence="13" type="ORF">GCM10011487_65020</name>
</gene>
<dbReference type="GO" id="GO:0043633">
    <property type="term" value="P:polyadenylation-dependent RNA catabolic process"/>
    <property type="evidence" value="ECO:0007669"/>
    <property type="project" value="InterPro"/>
</dbReference>
<keyword evidence="5 7" id="KW-0694">RNA-binding</keyword>